<comment type="subunit">
    <text evidence="2">Heterodimer of SbcC and SbcD.</text>
</comment>
<feature type="coiled-coil region" evidence="4">
    <location>
        <begin position="823"/>
        <end position="896"/>
    </location>
</feature>
<sequence>MKPLKLTISAFGPYAGVQEIDFTILNEQIFLISGPTGAGKTTIFDAISFALFGEPSGSSRDRDSLRSDFAEPETETFVELNFELRGKVYKIRRSPQQEQKKLRGEGYTTRNADAELLMPDGTLITKISNVDEKINMLLGINKSQFKQIVMLPQGEFRKLLEADSNEREIIFRKIFGTEAFAEIQKKLENESKELYKEVHDIKTRIDTYIKHFDCGNKIELEEIRNSKNVNIDLFLEEIKKLSVADTEELGILKSQLEIITANQGTLKEEIAKSNEINKKLKDKEQISRDYAISIARTEEYSQKEADLEFARKALSISEIDEQCKITKQSIETKSGELTLAKQQAENSSKYYLVCKEKLILEKEKEPLKKKYEAELSVLNNMLPKVIQYDKSLKALETAKVKSAEIINLLEAEQRNLEVAKKNYKDQEENLKQLYIMESECAKLDKDISENKKLLIELDNINKLIISFIEQAELFEAKKLDFEGFDTEFVKFRSKLEQLEDNYIRGQAGILAKTLHENEPCPVCGSLEHPNPAKAMESIPSEDELKELKKQYASLSDQRTDKLKVISELGGNLESKKLEIKNKFLTLESQSIHLFDMDSFNQLSEDKQQSIQENNDNKTYFEIDKLTKDRLESVRKEIMDRGKKLKAETLVLIDKYKEKIGVVNKKGTFEQEYKVTSAKIEELEANVNRFNIQKLSASEELARLSTAVSSIEAEVPEDIRSVAKLNAKLDEKKAIIEKLETDLKKAEQAAELAKEKQSEAETAVAVKTTSLNENIEESARLERILNERLIEGGFEDYNHYVKIKKTKAEILALQDEIALFFQKLKSQKDMLTHLEEETKALEFQNIEELETKYNLLIEEQKNVQAKQNVIFSRNTNNQKALSQLESLLAKVKVLEEKYGLVGELYKVAKGENSQRLTFERYVLAAYFDEIITAANLRLEKMTCSRYLLKRKEDKSKGRAQQGLELEVFDNYTGKARHVKTLSGGEGFKASLALALGLADIVQSYAGGISLDTLFVDEGFGSLDPESLDSAIQCLVDIQKTGRLVGVISHVDELKERIKGVLEICSNKEGSYARFVI</sequence>
<accession>A0A4U7JIM8</accession>
<proteinExistence type="inferred from homology"/>
<dbReference type="Pfam" id="PF13476">
    <property type="entry name" value="AAA_23"/>
    <property type="match status" value="1"/>
</dbReference>
<dbReference type="PANTHER" id="PTHR32114">
    <property type="entry name" value="ABC TRANSPORTER ABCH.3"/>
    <property type="match status" value="1"/>
</dbReference>
<feature type="coiled-coil region" evidence="4">
    <location>
        <begin position="627"/>
        <end position="762"/>
    </location>
</feature>
<dbReference type="AlphaFoldDB" id="A0A4U7JIM8"/>
<reference evidence="6 7" key="1">
    <citation type="submission" date="2020-09" db="EMBL/GenBank/DDBJ databases">
        <title>Characterization and genome sequencing of Ruminiclostridium sp. nov. MA18.</title>
        <authorList>
            <person name="Rettenmaier R."/>
            <person name="Kowollik M.-L."/>
            <person name="Liebl W."/>
            <person name="Zverlov V."/>
        </authorList>
    </citation>
    <scope>NUCLEOTIDE SEQUENCE [LARGE SCALE GENOMIC DNA]</scope>
    <source>
        <strain evidence="6 7">MA18</strain>
    </source>
</reference>
<name>A0A4U7JIM8_9FIRM</name>
<dbReference type="Gene3D" id="3.40.50.300">
    <property type="entry name" value="P-loop containing nucleotide triphosphate hydrolases"/>
    <property type="match status" value="2"/>
</dbReference>
<dbReference type="EMBL" id="CP061336">
    <property type="protein sequence ID" value="QNU67049.1"/>
    <property type="molecule type" value="Genomic_DNA"/>
</dbReference>
<keyword evidence="4" id="KW-0175">Coiled coil</keyword>
<evidence type="ECO:0000256" key="1">
    <source>
        <dbReference type="ARBA" id="ARBA00006930"/>
    </source>
</evidence>
<comment type="similarity">
    <text evidence="1">Belongs to the SMC family. SbcC subfamily.</text>
</comment>
<keyword evidence="7" id="KW-1185">Reference proteome</keyword>
<gene>
    <name evidence="6" type="ORF">EHE19_000370</name>
</gene>
<dbReference type="SUPFAM" id="SSF52540">
    <property type="entry name" value="P-loop containing nucleoside triphosphate hydrolases"/>
    <property type="match status" value="1"/>
</dbReference>
<feature type="domain" description="Rad50/SbcC-type AAA" evidence="5">
    <location>
        <begin position="5"/>
        <end position="210"/>
    </location>
</feature>
<dbReference type="GO" id="GO:0016887">
    <property type="term" value="F:ATP hydrolysis activity"/>
    <property type="evidence" value="ECO:0007669"/>
    <property type="project" value="InterPro"/>
</dbReference>
<evidence type="ECO:0000256" key="2">
    <source>
        <dbReference type="ARBA" id="ARBA00011322"/>
    </source>
</evidence>
<evidence type="ECO:0000313" key="6">
    <source>
        <dbReference type="EMBL" id="QNU67049.1"/>
    </source>
</evidence>
<dbReference type="KEGG" id="rher:EHE19_000370"/>
<dbReference type="Pfam" id="PF13558">
    <property type="entry name" value="SbcC_Walker_B"/>
    <property type="match status" value="1"/>
</dbReference>
<dbReference type="OrthoDB" id="9795626at2"/>
<evidence type="ECO:0000256" key="4">
    <source>
        <dbReference type="SAM" id="Coils"/>
    </source>
</evidence>
<organism evidence="6 7">
    <name type="scientific">Ruminiclostridium herbifermentans</name>
    <dbReference type="NCBI Taxonomy" id="2488810"/>
    <lineage>
        <taxon>Bacteria</taxon>
        <taxon>Bacillati</taxon>
        <taxon>Bacillota</taxon>
        <taxon>Clostridia</taxon>
        <taxon>Eubacteriales</taxon>
        <taxon>Oscillospiraceae</taxon>
        <taxon>Ruminiclostridium</taxon>
    </lineage>
</organism>
<evidence type="ECO:0000313" key="7">
    <source>
        <dbReference type="Proteomes" id="UP000306409"/>
    </source>
</evidence>
<dbReference type="RefSeq" id="WP_137697115.1">
    <property type="nucleotide sequence ID" value="NZ_CP061336.1"/>
</dbReference>
<dbReference type="GO" id="GO:0006302">
    <property type="term" value="P:double-strand break repair"/>
    <property type="evidence" value="ECO:0007669"/>
    <property type="project" value="InterPro"/>
</dbReference>
<feature type="coiled-coil region" evidence="4">
    <location>
        <begin position="402"/>
        <end position="436"/>
    </location>
</feature>
<dbReference type="InterPro" id="IPR038729">
    <property type="entry name" value="Rad50/SbcC_AAA"/>
</dbReference>
<dbReference type="Proteomes" id="UP000306409">
    <property type="component" value="Chromosome"/>
</dbReference>
<dbReference type="InterPro" id="IPR027417">
    <property type="entry name" value="P-loop_NTPase"/>
</dbReference>
<protein>
    <recommendedName>
        <fullName evidence="3">Nuclease SbcCD subunit C</fullName>
    </recommendedName>
</protein>
<dbReference type="PANTHER" id="PTHR32114:SF2">
    <property type="entry name" value="ABC TRANSPORTER ABCH.3"/>
    <property type="match status" value="1"/>
</dbReference>
<evidence type="ECO:0000256" key="3">
    <source>
        <dbReference type="ARBA" id="ARBA00013368"/>
    </source>
</evidence>
<evidence type="ECO:0000259" key="5">
    <source>
        <dbReference type="Pfam" id="PF13476"/>
    </source>
</evidence>